<dbReference type="Pfam" id="PF18962">
    <property type="entry name" value="Por_Secre_tail"/>
    <property type="match status" value="1"/>
</dbReference>
<dbReference type="InterPro" id="IPR025896">
    <property type="entry name" value="Spi_Prtas-inh"/>
</dbReference>
<dbReference type="AlphaFoldDB" id="A0A1T4NHA2"/>
<dbReference type="PRINTS" id="PR00797">
    <property type="entry name" value="STREPTOPAIN"/>
</dbReference>
<comment type="similarity">
    <text evidence="1">Belongs to the peptidase C10 family.</text>
</comment>
<organism evidence="9 10">
    <name type="scientific">Porphyromonas circumdentaria</name>
    <dbReference type="NCBI Taxonomy" id="29524"/>
    <lineage>
        <taxon>Bacteria</taxon>
        <taxon>Pseudomonadati</taxon>
        <taxon>Bacteroidota</taxon>
        <taxon>Bacteroidia</taxon>
        <taxon>Bacteroidales</taxon>
        <taxon>Porphyromonadaceae</taxon>
        <taxon>Porphyromonas</taxon>
    </lineage>
</organism>
<feature type="domain" description="Secretion system C-terminal sorting" evidence="8">
    <location>
        <begin position="793"/>
        <end position="862"/>
    </location>
</feature>
<dbReference type="Gene3D" id="3.90.70.50">
    <property type="entry name" value="Peptidase C10, streptopain"/>
    <property type="match status" value="1"/>
</dbReference>
<protein>
    <submittedName>
        <fullName evidence="9">Por secretion system C-terminal sorting domain-containing protein</fullName>
    </submittedName>
</protein>
<feature type="active site" description="Nucleophile" evidence="6">
    <location>
        <position position="176"/>
    </location>
</feature>
<dbReference type="InterPro" id="IPR038765">
    <property type="entry name" value="Papain-like_cys_pep_sf"/>
</dbReference>
<keyword evidence="2" id="KW-0645">Protease</keyword>
<evidence type="ECO:0000256" key="1">
    <source>
        <dbReference type="ARBA" id="ARBA00009693"/>
    </source>
</evidence>
<dbReference type="InterPro" id="IPR000200">
    <property type="entry name" value="Peptidase_C10"/>
</dbReference>
<evidence type="ECO:0000256" key="4">
    <source>
        <dbReference type="ARBA" id="ARBA00022801"/>
    </source>
</evidence>
<keyword evidence="3" id="KW-0732">Signal</keyword>
<reference evidence="10" key="1">
    <citation type="submission" date="2017-02" db="EMBL/GenBank/DDBJ databases">
        <authorList>
            <person name="Varghese N."/>
            <person name="Submissions S."/>
        </authorList>
    </citation>
    <scope>NUCLEOTIDE SEQUENCE [LARGE SCALE GENOMIC DNA]</scope>
    <source>
        <strain evidence="10">ATCC 51356</strain>
    </source>
</reference>
<keyword evidence="10" id="KW-1185">Reference proteome</keyword>
<accession>A0A1T4NHA2</accession>
<name>A0A1T4NHA2_9PORP</name>
<dbReference type="Proteomes" id="UP000190121">
    <property type="component" value="Unassembled WGS sequence"/>
</dbReference>
<feature type="active site" description="Proton acceptor" evidence="6">
    <location>
        <position position="321"/>
    </location>
</feature>
<evidence type="ECO:0000313" key="9">
    <source>
        <dbReference type="EMBL" id="SJZ78417.1"/>
    </source>
</evidence>
<evidence type="ECO:0000259" key="8">
    <source>
        <dbReference type="Pfam" id="PF18962"/>
    </source>
</evidence>
<evidence type="ECO:0000256" key="6">
    <source>
        <dbReference type="PIRSR" id="PIRSR600200-1"/>
    </source>
</evidence>
<sequence>MKKVVTTIVSFIGAHLLLTAGPVTPQQAKSIAEEVLGQNSLRGGRTIELTYTHTPQTLRQGISEAQQPYYYIFNRGTGDGFAIVSGDDRMYPVLAYADQGYFDMQNLPEHIRAWMQYYDKSIEELLKTPDFITTSTATPKRSASTYPAVAPILDKIKWNQDYPYSSATPSNMPTGCVATAAAQIMRYYRWPDESIGGPISYYDVFSNITRTVTFGTKYNWDKMPESYSVNDPTYTQEKVAQVGYLLRDVGLGARMNYSAGGSGAWEHNLVKTLRENFKYNKGLSLKLRYNHNAKEWEELIQKELQAKRPVFYTGYQTGGGHAFVCDGYNQEGLYHFNWGWGGMADGYFRLTALKPTALGIGAGLGDYSIGQGILVGFEPDKTGTSTLAASTPPSASIRIQETLDKEAIMLKGNVIQRTEDLISGTLRITVKNKNNSTSKLTEEKRMSLQFQTAQSFSQNIAFASYEDGEYELCLEWKGDKDSNFGALSMYADEPDKAFFKVENKKVKEWSYNAAIDLLSFDKTKTKAEFYAFSSSKLTIGIENKSDREYYGPIKILATTVSSATHIVPTGREFVVLESVICVPAKQTITHTFEDFIPNLREDVEINIFAQYAEPKKGEPDTDFGHHIQRYRSSYAYLCGEKITVTRPQNYQKTTIVCTPETTSTTINVGGASFSTPSFKIENRGEIYSQQFDYAVIRALIVGEVQGQTRILAVSNNTAPTTINRGEEVTFTPVFYSDNTLRNMKGRNITILLKSIYNNTFADHLLPLMGTTYIRAKVSTANAIEAKDNVKGFIYPNPASSSVKVNSPAPIFSIDIFSMSGALVLSQKGELQQELTVNVNELPEGNYLMGVRDDKNQVVTHRLQIAR</sequence>
<evidence type="ECO:0000256" key="2">
    <source>
        <dbReference type="ARBA" id="ARBA00022670"/>
    </source>
</evidence>
<evidence type="ECO:0000259" key="7">
    <source>
        <dbReference type="Pfam" id="PF13734"/>
    </source>
</evidence>
<evidence type="ECO:0000313" key="10">
    <source>
        <dbReference type="Proteomes" id="UP000190121"/>
    </source>
</evidence>
<dbReference type="InterPro" id="IPR026444">
    <property type="entry name" value="Secre_tail"/>
</dbReference>
<dbReference type="OrthoDB" id="2235251at2"/>
<keyword evidence="4" id="KW-0378">Hydrolase</keyword>
<dbReference type="STRING" id="29524.SAMN02745171_01125"/>
<dbReference type="SUPFAM" id="SSF54001">
    <property type="entry name" value="Cysteine proteinases"/>
    <property type="match status" value="1"/>
</dbReference>
<keyword evidence="5" id="KW-0788">Thiol protease</keyword>
<feature type="domain" description="Spi protease inhibitor" evidence="7">
    <location>
        <begin position="21"/>
        <end position="122"/>
    </location>
</feature>
<gene>
    <name evidence="9" type="ORF">SAMN02745171_01125</name>
</gene>
<dbReference type="EMBL" id="FUXE01000010">
    <property type="protein sequence ID" value="SJZ78417.1"/>
    <property type="molecule type" value="Genomic_DNA"/>
</dbReference>
<dbReference type="GO" id="GO:0008234">
    <property type="term" value="F:cysteine-type peptidase activity"/>
    <property type="evidence" value="ECO:0007669"/>
    <property type="project" value="UniProtKB-KW"/>
</dbReference>
<evidence type="ECO:0000256" key="5">
    <source>
        <dbReference type="ARBA" id="ARBA00022807"/>
    </source>
</evidence>
<dbReference type="NCBIfam" id="TIGR04183">
    <property type="entry name" value="Por_Secre_tail"/>
    <property type="match status" value="1"/>
</dbReference>
<proteinExistence type="inferred from homology"/>
<dbReference type="Pfam" id="PF01640">
    <property type="entry name" value="Peptidase_C10"/>
    <property type="match status" value="1"/>
</dbReference>
<evidence type="ECO:0000256" key="3">
    <source>
        <dbReference type="ARBA" id="ARBA00022729"/>
    </source>
</evidence>
<dbReference type="Pfam" id="PF13734">
    <property type="entry name" value="Inhibitor_I69"/>
    <property type="match status" value="1"/>
</dbReference>
<dbReference type="RefSeq" id="WP_078737040.1">
    <property type="nucleotide sequence ID" value="NZ_FUXE01000010.1"/>
</dbReference>
<dbReference type="InterPro" id="IPR044934">
    <property type="entry name" value="Streptopain_sf"/>
</dbReference>
<dbReference type="GO" id="GO:0006508">
    <property type="term" value="P:proteolysis"/>
    <property type="evidence" value="ECO:0007669"/>
    <property type="project" value="UniProtKB-KW"/>
</dbReference>